<proteinExistence type="predicted"/>
<protein>
    <submittedName>
        <fullName evidence="1">Uncharacterized protein</fullName>
    </submittedName>
</protein>
<evidence type="ECO:0000313" key="1">
    <source>
        <dbReference type="EMBL" id="SJM96199.1"/>
    </source>
</evidence>
<sequence length="27" mass="3139">MGSVRQINYGCLEINQLNTFYKDDKST</sequence>
<gene>
    <name evidence="1" type="ORF">CRENPOLYSF2_900029</name>
</gene>
<accession>A0A1R4HJ17</accession>
<dbReference type="Proteomes" id="UP000195442">
    <property type="component" value="Unassembled WGS sequence"/>
</dbReference>
<reference evidence="2" key="1">
    <citation type="submission" date="2017-02" db="EMBL/GenBank/DDBJ databases">
        <authorList>
            <person name="Daims H."/>
        </authorList>
    </citation>
    <scope>NUCLEOTIDE SEQUENCE [LARGE SCALE GENOMIC DNA]</scope>
</reference>
<organism evidence="1 2">
    <name type="scientific">Crenothrix polyspora</name>
    <dbReference type="NCBI Taxonomy" id="360316"/>
    <lineage>
        <taxon>Bacteria</taxon>
        <taxon>Pseudomonadati</taxon>
        <taxon>Pseudomonadota</taxon>
        <taxon>Gammaproteobacteria</taxon>
        <taxon>Methylococcales</taxon>
        <taxon>Crenotrichaceae</taxon>
        <taxon>Crenothrix</taxon>
    </lineage>
</organism>
<dbReference type="EMBL" id="FUKJ01000458">
    <property type="protein sequence ID" value="SJM96199.1"/>
    <property type="molecule type" value="Genomic_DNA"/>
</dbReference>
<keyword evidence="2" id="KW-1185">Reference proteome</keyword>
<evidence type="ECO:0000313" key="2">
    <source>
        <dbReference type="Proteomes" id="UP000195442"/>
    </source>
</evidence>
<name>A0A1R4HJ17_9GAMM</name>
<dbReference type="AlphaFoldDB" id="A0A1R4HJ17"/>